<dbReference type="Proteomes" id="UP001476798">
    <property type="component" value="Unassembled WGS sequence"/>
</dbReference>
<dbReference type="EMBL" id="JAHRIO010060829">
    <property type="protein sequence ID" value="MEQ2178344.1"/>
    <property type="molecule type" value="Genomic_DNA"/>
</dbReference>
<organism evidence="2 3">
    <name type="scientific">Goodea atripinnis</name>
    <dbReference type="NCBI Taxonomy" id="208336"/>
    <lineage>
        <taxon>Eukaryota</taxon>
        <taxon>Metazoa</taxon>
        <taxon>Chordata</taxon>
        <taxon>Craniata</taxon>
        <taxon>Vertebrata</taxon>
        <taxon>Euteleostomi</taxon>
        <taxon>Actinopterygii</taxon>
        <taxon>Neopterygii</taxon>
        <taxon>Teleostei</taxon>
        <taxon>Neoteleostei</taxon>
        <taxon>Acanthomorphata</taxon>
        <taxon>Ovalentaria</taxon>
        <taxon>Atherinomorphae</taxon>
        <taxon>Cyprinodontiformes</taxon>
        <taxon>Goodeidae</taxon>
        <taxon>Goodea</taxon>
    </lineage>
</organism>
<sequence length="162" mass="17983">MDVWLPGLNESFLQECASLEPAIPASLGQQGPINQSTSYDMFVLRCAQKTWSPDRIVSLICAVPKYEMLRSQAEHHAWNPLLPLLADTCGEKDPARKKLTEPHCYLPSTRHSSAALPQYSPSSSLHHSARGRSASVSEWAKGKGSIGPAHRRRRWPIRISSV</sequence>
<name>A0ABV0P3Q2_9TELE</name>
<evidence type="ECO:0000313" key="2">
    <source>
        <dbReference type="EMBL" id="MEQ2178344.1"/>
    </source>
</evidence>
<accession>A0ABV0P3Q2</accession>
<evidence type="ECO:0000313" key="3">
    <source>
        <dbReference type="Proteomes" id="UP001476798"/>
    </source>
</evidence>
<keyword evidence="3" id="KW-1185">Reference proteome</keyword>
<comment type="caution">
    <text evidence="2">The sequence shown here is derived from an EMBL/GenBank/DDBJ whole genome shotgun (WGS) entry which is preliminary data.</text>
</comment>
<evidence type="ECO:0000256" key="1">
    <source>
        <dbReference type="SAM" id="MobiDB-lite"/>
    </source>
</evidence>
<gene>
    <name evidence="2" type="ORF">GOODEAATRI_013045</name>
</gene>
<proteinExistence type="predicted"/>
<reference evidence="2 3" key="1">
    <citation type="submission" date="2021-06" db="EMBL/GenBank/DDBJ databases">
        <authorList>
            <person name="Palmer J.M."/>
        </authorList>
    </citation>
    <scope>NUCLEOTIDE SEQUENCE [LARGE SCALE GENOMIC DNA]</scope>
    <source>
        <strain evidence="2 3">GA_2019</strain>
        <tissue evidence="2">Muscle</tissue>
    </source>
</reference>
<protein>
    <submittedName>
        <fullName evidence="2">Uncharacterized protein</fullName>
    </submittedName>
</protein>
<feature type="region of interest" description="Disordered" evidence="1">
    <location>
        <begin position="113"/>
        <end position="151"/>
    </location>
</feature>